<organism evidence="1 2">
    <name type="scientific">Spiromyces aspiralis</name>
    <dbReference type="NCBI Taxonomy" id="68401"/>
    <lineage>
        <taxon>Eukaryota</taxon>
        <taxon>Fungi</taxon>
        <taxon>Fungi incertae sedis</taxon>
        <taxon>Zoopagomycota</taxon>
        <taxon>Kickxellomycotina</taxon>
        <taxon>Kickxellomycetes</taxon>
        <taxon>Kickxellales</taxon>
        <taxon>Kickxellaceae</taxon>
        <taxon>Spiromyces</taxon>
    </lineage>
</organism>
<dbReference type="EMBL" id="JAMZIH010007539">
    <property type="protein sequence ID" value="KAJ1672989.1"/>
    <property type="molecule type" value="Genomic_DNA"/>
</dbReference>
<accession>A0ACC1H921</accession>
<dbReference type="Proteomes" id="UP001145114">
    <property type="component" value="Unassembled WGS sequence"/>
</dbReference>
<proteinExistence type="predicted"/>
<protein>
    <submittedName>
        <fullName evidence="1">Uncharacterized protein</fullName>
    </submittedName>
</protein>
<evidence type="ECO:0000313" key="1">
    <source>
        <dbReference type="EMBL" id="KAJ1672989.1"/>
    </source>
</evidence>
<name>A0ACC1H921_9FUNG</name>
<gene>
    <name evidence="1" type="ORF">EV182_006102</name>
</gene>
<keyword evidence="2" id="KW-1185">Reference proteome</keyword>
<sequence length="286" mass="31716">MQVLQNLERTKFVPSIQMQDVPRDLDRDDMDEDLEDPDVRATELAKDARIIPETELHEDDAMGQRSTEGKADTRVLNEESHDGHAPDPRTDPSKMEVIEEEEEEEVKIEGQRQHELSESAYEMVVEDQDSAATEPRLEQHGQDESEEKVTVKMEEEEKQNAEERTGLGSDQLQLSSSTVGQDTTEGKETQKQASPTTIDIEYADEPEQQMQTEKRSMLNTSPAANIATSIQTPQPSTGIATIGWGSALSSPPRGQHMVTDSKPAPPAEGNTTSAKPRLVSNGTHEQ</sequence>
<reference evidence="1" key="1">
    <citation type="submission" date="2022-06" db="EMBL/GenBank/DDBJ databases">
        <title>Phylogenomic reconstructions and comparative analyses of Kickxellomycotina fungi.</title>
        <authorList>
            <person name="Reynolds N.K."/>
            <person name="Stajich J.E."/>
            <person name="Barry K."/>
            <person name="Grigoriev I.V."/>
            <person name="Crous P."/>
            <person name="Smith M.E."/>
        </authorList>
    </citation>
    <scope>NUCLEOTIDE SEQUENCE</scope>
    <source>
        <strain evidence="1">RSA 2271</strain>
    </source>
</reference>
<comment type="caution">
    <text evidence="1">The sequence shown here is derived from an EMBL/GenBank/DDBJ whole genome shotgun (WGS) entry which is preliminary data.</text>
</comment>
<evidence type="ECO:0000313" key="2">
    <source>
        <dbReference type="Proteomes" id="UP001145114"/>
    </source>
</evidence>